<organism evidence="1 2">
    <name type="scientific">Pseudomonas fluorescens</name>
    <dbReference type="NCBI Taxonomy" id="294"/>
    <lineage>
        <taxon>Bacteria</taxon>
        <taxon>Pseudomonadati</taxon>
        <taxon>Pseudomonadota</taxon>
        <taxon>Gammaproteobacteria</taxon>
        <taxon>Pseudomonadales</taxon>
        <taxon>Pseudomonadaceae</taxon>
        <taxon>Pseudomonas</taxon>
    </lineage>
</organism>
<gene>
    <name evidence="1" type="ORF">PS691_01006</name>
</gene>
<dbReference type="AlphaFoldDB" id="A0A5E7ALA3"/>
<proteinExistence type="predicted"/>
<dbReference type="Gene3D" id="3.40.1350.10">
    <property type="match status" value="1"/>
</dbReference>
<dbReference type="EMBL" id="CABVHQ010000006">
    <property type="protein sequence ID" value="VVN79846.1"/>
    <property type="molecule type" value="Genomic_DNA"/>
</dbReference>
<name>A0A5E7ALA3_PSEFL</name>
<evidence type="ECO:0008006" key="3">
    <source>
        <dbReference type="Google" id="ProtNLM"/>
    </source>
</evidence>
<accession>A0A5E7ALA3</accession>
<dbReference type="OrthoDB" id="7063952at2"/>
<evidence type="ECO:0000313" key="2">
    <source>
        <dbReference type="Proteomes" id="UP000337909"/>
    </source>
</evidence>
<dbReference type="Proteomes" id="UP000337909">
    <property type="component" value="Unassembled WGS sequence"/>
</dbReference>
<reference evidence="1 2" key="1">
    <citation type="submission" date="2019-09" db="EMBL/GenBank/DDBJ databases">
        <authorList>
            <person name="Chandra G."/>
            <person name="Truman W A."/>
        </authorList>
    </citation>
    <scope>NUCLEOTIDE SEQUENCE [LARGE SCALE GENOMIC DNA]</scope>
    <source>
        <strain evidence="1">PS691</strain>
    </source>
</reference>
<protein>
    <recommendedName>
        <fullName evidence="3">PD(D/E)XK endonuclease domain-containing protein</fullName>
    </recommendedName>
</protein>
<sequence>MKFIGKYGEHAVMLKLLSSGVEAYLAIKSNQEDYDITAIIDGVRVKRIQVKSTVLQNKNTNNSIDGTEKNYDYLVIVIRDSNIDRFFVLTKTEADMERRDSVKMGASQKLKGIYHVKHSFLQHEDQWQKIL</sequence>
<dbReference type="InterPro" id="IPR011856">
    <property type="entry name" value="tRNA_endonuc-like_dom_sf"/>
</dbReference>
<dbReference type="GO" id="GO:0003676">
    <property type="term" value="F:nucleic acid binding"/>
    <property type="evidence" value="ECO:0007669"/>
    <property type="project" value="InterPro"/>
</dbReference>
<evidence type="ECO:0000313" key="1">
    <source>
        <dbReference type="EMBL" id="VVN79846.1"/>
    </source>
</evidence>
<dbReference type="RefSeq" id="WP_150641087.1">
    <property type="nucleotide sequence ID" value="NZ_CABVHQ010000006.1"/>
</dbReference>